<keyword evidence="1" id="KW-0812">Transmembrane</keyword>
<feature type="transmembrane region" description="Helical" evidence="1">
    <location>
        <begin position="6"/>
        <end position="25"/>
    </location>
</feature>
<dbReference type="OrthoDB" id="10051892at2759"/>
<dbReference type="SUPFAM" id="SSF51905">
    <property type="entry name" value="FAD/NAD(P)-binding domain"/>
    <property type="match status" value="1"/>
</dbReference>
<dbReference type="Gene3D" id="3.50.50.60">
    <property type="entry name" value="FAD/NAD(P)-binding domain"/>
    <property type="match status" value="1"/>
</dbReference>
<dbReference type="InterPro" id="IPR036188">
    <property type="entry name" value="FAD/NAD-bd_sf"/>
</dbReference>
<keyword evidence="1" id="KW-0472">Membrane</keyword>
<accession>A0A9P3LGA6</accession>
<evidence type="ECO:0000313" key="3">
    <source>
        <dbReference type="Proteomes" id="UP000703269"/>
    </source>
</evidence>
<evidence type="ECO:0008006" key="4">
    <source>
        <dbReference type="Google" id="ProtNLM"/>
    </source>
</evidence>
<dbReference type="AlphaFoldDB" id="A0A9P3LGA6"/>
<gene>
    <name evidence="2" type="ORF">PsYK624_102880</name>
</gene>
<organism evidence="2 3">
    <name type="scientific">Phanerochaete sordida</name>
    <dbReference type="NCBI Taxonomy" id="48140"/>
    <lineage>
        <taxon>Eukaryota</taxon>
        <taxon>Fungi</taxon>
        <taxon>Dikarya</taxon>
        <taxon>Basidiomycota</taxon>
        <taxon>Agaricomycotina</taxon>
        <taxon>Agaricomycetes</taxon>
        <taxon>Polyporales</taxon>
        <taxon>Phanerochaetaceae</taxon>
        <taxon>Phanerochaete</taxon>
    </lineage>
</organism>
<dbReference type="Proteomes" id="UP000703269">
    <property type="component" value="Unassembled WGS sequence"/>
</dbReference>
<proteinExistence type="predicted"/>
<sequence>MELSSYLTVANTLLLASPLVFLLLWRFTGRLLRLYFLRKYTTVDGLPLLGVTRDKKIQGTAVVCGGSISGILTARVCSDHFTNVIIIDPELTEVVRSKPSTRIAQYDSLHGYLTFVLEGMRRLWPNFDAELRKAGGFIASGDVKPFFGGTLMPAPHDEYARKAQALPETMFARRPVLENVLRGLLLGGKRRANVHTVAGSVRALELAHTGGGTRVAAVVVRQADGGEITINEPALVADCSGDSQAGLKWLRRAGVDVPPALRLEYDQRLHYVTVTFALTEETKMRVDAALRAGGEPPLDSTGWLYTFVPHYNVCNEGFVLGRMDNDTMQLCCGGWGDVALPRAPGEIEGYVASARGREPIPEWLLEVVRILAEDGAPHFKPLKIRPCSYIRYQDAPGLPANFVAVGDAMLQLNPIYAQGCSKAMMGVVTLNALLAGSEPAKDFPVDFGHRYFREVGGHGEALWESTKTFDYGFASTRPVKGETLDCGSFARWYLDLFIDAALKDSELASCMWHVRMLLAPPTDMFAPGILWRLASRTLQSRITHTTS</sequence>
<keyword evidence="1" id="KW-1133">Transmembrane helix</keyword>
<reference evidence="2 3" key="1">
    <citation type="submission" date="2021-08" db="EMBL/GenBank/DDBJ databases">
        <title>Draft Genome Sequence of Phanerochaete sordida strain YK-624.</title>
        <authorList>
            <person name="Mori T."/>
            <person name="Dohra H."/>
            <person name="Suzuki T."/>
            <person name="Kawagishi H."/>
            <person name="Hirai H."/>
        </authorList>
    </citation>
    <scope>NUCLEOTIDE SEQUENCE [LARGE SCALE GENOMIC DNA]</scope>
    <source>
        <strain evidence="2 3">YK-624</strain>
    </source>
</reference>
<comment type="caution">
    <text evidence="2">The sequence shown here is derived from an EMBL/GenBank/DDBJ whole genome shotgun (WGS) entry which is preliminary data.</text>
</comment>
<keyword evidence="3" id="KW-1185">Reference proteome</keyword>
<protein>
    <recommendedName>
        <fullName evidence="4">FAD/NAD(P)-binding domain-containing protein</fullName>
    </recommendedName>
</protein>
<evidence type="ECO:0000256" key="1">
    <source>
        <dbReference type="SAM" id="Phobius"/>
    </source>
</evidence>
<name>A0A9P3LGA6_9APHY</name>
<evidence type="ECO:0000313" key="2">
    <source>
        <dbReference type="EMBL" id="GJE94120.1"/>
    </source>
</evidence>
<dbReference type="EMBL" id="BPQB01000037">
    <property type="protein sequence ID" value="GJE94120.1"/>
    <property type="molecule type" value="Genomic_DNA"/>
</dbReference>